<evidence type="ECO:0000313" key="3">
    <source>
        <dbReference type="Proteomes" id="UP001488838"/>
    </source>
</evidence>
<feature type="non-terminal residue" evidence="2">
    <location>
        <position position="1"/>
    </location>
</feature>
<evidence type="ECO:0000259" key="1">
    <source>
        <dbReference type="Pfam" id="PF03184"/>
    </source>
</evidence>
<dbReference type="EMBL" id="JBBHLL010001526">
    <property type="protein sequence ID" value="KAK7795996.1"/>
    <property type="molecule type" value="Genomic_DNA"/>
</dbReference>
<gene>
    <name evidence="2" type="ORF">U0070_013812</name>
</gene>
<evidence type="ECO:0000313" key="2">
    <source>
        <dbReference type="EMBL" id="KAK7795996.1"/>
    </source>
</evidence>
<dbReference type="InterPro" id="IPR004875">
    <property type="entry name" value="DDE_SF_endonuclease_dom"/>
</dbReference>
<sequence length="226" mass="26028">QSKEVFLIASTQPDFRRRKHPLTSKNPVPVLRTTFQTGYAMLERERGQQEPDMVTWMMQFACAMNRSAPLQKVWHFRLQKELHSESTLGEQTLRPVVVDFLDFEIVIQFWEAKSMRGTCPRRKISKEPLSALICANADGAHKLKSVIIGKAKMPKRVEEDTSTVSMIYKPIHPSAEALVNEGGQAKYKFFTCNTSILIQPMNQDIILSYKQLHRWKQLEESCNFGI</sequence>
<name>A0AAW0H3I2_MYOGA</name>
<feature type="non-terminal residue" evidence="2">
    <location>
        <position position="226"/>
    </location>
</feature>
<organism evidence="2 3">
    <name type="scientific">Myodes glareolus</name>
    <name type="common">Bank vole</name>
    <name type="synonym">Clethrionomys glareolus</name>
    <dbReference type="NCBI Taxonomy" id="447135"/>
    <lineage>
        <taxon>Eukaryota</taxon>
        <taxon>Metazoa</taxon>
        <taxon>Chordata</taxon>
        <taxon>Craniata</taxon>
        <taxon>Vertebrata</taxon>
        <taxon>Euteleostomi</taxon>
        <taxon>Mammalia</taxon>
        <taxon>Eutheria</taxon>
        <taxon>Euarchontoglires</taxon>
        <taxon>Glires</taxon>
        <taxon>Rodentia</taxon>
        <taxon>Myomorpha</taxon>
        <taxon>Muroidea</taxon>
        <taxon>Cricetidae</taxon>
        <taxon>Arvicolinae</taxon>
        <taxon>Myodes</taxon>
    </lineage>
</organism>
<accession>A0AAW0H3I2</accession>
<feature type="domain" description="DDE-1" evidence="1">
    <location>
        <begin position="127"/>
        <end position="165"/>
    </location>
</feature>
<protein>
    <recommendedName>
        <fullName evidence="1">DDE-1 domain-containing protein</fullName>
    </recommendedName>
</protein>
<keyword evidence="3" id="KW-1185">Reference proteome</keyword>
<dbReference type="AlphaFoldDB" id="A0AAW0H3I2"/>
<dbReference type="Proteomes" id="UP001488838">
    <property type="component" value="Unassembled WGS sequence"/>
</dbReference>
<reference evidence="2 3" key="1">
    <citation type="journal article" date="2023" name="bioRxiv">
        <title>Conserved and derived expression patterns and positive selection on dental genes reveal complex evolutionary context of ever-growing rodent molars.</title>
        <authorList>
            <person name="Calamari Z.T."/>
            <person name="Song A."/>
            <person name="Cohen E."/>
            <person name="Akter M."/>
            <person name="Roy R.D."/>
            <person name="Hallikas O."/>
            <person name="Christensen M.M."/>
            <person name="Li P."/>
            <person name="Marangoni P."/>
            <person name="Jernvall J."/>
            <person name="Klein O.D."/>
        </authorList>
    </citation>
    <scope>NUCLEOTIDE SEQUENCE [LARGE SCALE GENOMIC DNA]</scope>
    <source>
        <strain evidence="2">V071</strain>
    </source>
</reference>
<comment type="caution">
    <text evidence="2">The sequence shown here is derived from an EMBL/GenBank/DDBJ whole genome shotgun (WGS) entry which is preliminary data.</text>
</comment>
<dbReference type="Pfam" id="PF03184">
    <property type="entry name" value="DDE_1"/>
    <property type="match status" value="1"/>
</dbReference>
<proteinExistence type="predicted"/>
<dbReference type="GO" id="GO:0003676">
    <property type="term" value="F:nucleic acid binding"/>
    <property type="evidence" value="ECO:0007669"/>
    <property type="project" value="InterPro"/>
</dbReference>